<protein>
    <submittedName>
        <fullName evidence="1">Uncharacterized protein</fullName>
    </submittedName>
</protein>
<proteinExistence type="predicted"/>
<reference evidence="1" key="1">
    <citation type="submission" date="2017-02" db="EMBL/GenBank/DDBJ databases">
        <title>Delving into the versatile metabolic prowess of the omnipresent phylum Bacteroidetes.</title>
        <authorList>
            <person name="Nobu M.K."/>
            <person name="Mei R."/>
            <person name="Narihiro T."/>
            <person name="Kuroda K."/>
            <person name="Liu W.-T."/>
        </authorList>
    </citation>
    <scope>NUCLEOTIDE SEQUENCE</scope>
    <source>
        <strain evidence="1">ADurb.Bin160</strain>
    </source>
</reference>
<sequence length="57" mass="6804">MTSYKIIFDVNPLLKRDLSILKKNKKQIFHIKDKIEKYAQDPNKFISQTQKLAPKQE</sequence>
<dbReference type="EMBL" id="MWDB01000002">
    <property type="protein sequence ID" value="OQB42453.1"/>
    <property type="molecule type" value="Genomic_DNA"/>
</dbReference>
<organism evidence="1">
    <name type="scientific">candidate division CPR1 bacterium ADurb.Bin160</name>
    <dbReference type="NCBI Taxonomy" id="1852826"/>
    <lineage>
        <taxon>Bacteria</taxon>
        <taxon>candidate division CPR1</taxon>
    </lineage>
</organism>
<accession>A0A1V5ZQG2</accession>
<dbReference type="AlphaFoldDB" id="A0A1V5ZQG2"/>
<name>A0A1V5ZQG2_9BACT</name>
<dbReference type="Proteomes" id="UP000485621">
    <property type="component" value="Unassembled WGS sequence"/>
</dbReference>
<evidence type="ECO:0000313" key="1">
    <source>
        <dbReference type="EMBL" id="OQB42453.1"/>
    </source>
</evidence>
<comment type="caution">
    <text evidence="1">The sequence shown here is derived from an EMBL/GenBank/DDBJ whole genome shotgun (WGS) entry which is preliminary data.</text>
</comment>
<gene>
    <name evidence="1" type="ORF">BWY04_00151</name>
</gene>